<dbReference type="FunFam" id="3.40.190.80:FF:000011">
    <property type="entry name" value="Fructose-1,6-bisphosphatase class 1"/>
    <property type="match status" value="1"/>
</dbReference>
<dbReference type="SUPFAM" id="SSF56655">
    <property type="entry name" value="Carbohydrate phosphatase"/>
    <property type="match status" value="1"/>
</dbReference>
<dbReference type="Gene3D" id="3.40.190.80">
    <property type="match status" value="1"/>
</dbReference>
<evidence type="ECO:0000256" key="7">
    <source>
        <dbReference type="ARBA" id="ARBA00022842"/>
    </source>
</evidence>
<dbReference type="PROSITE" id="PS00124">
    <property type="entry name" value="FBPASE"/>
    <property type="match status" value="1"/>
</dbReference>
<accession>F2IXU0</accession>
<comment type="pathway">
    <text evidence="9">Carbohydrate biosynthesis; gluconeogenesis.</text>
</comment>
<dbReference type="GO" id="GO:0042132">
    <property type="term" value="F:fructose 1,6-bisphosphate 1-phosphatase activity"/>
    <property type="evidence" value="ECO:0007669"/>
    <property type="project" value="UniProtKB-UniRule"/>
</dbReference>
<comment type="pathway">
    <text evidence="2">Carbohydrate biosynthesis; Calvin cycle.</text>
</comment>
<feature type="binding site" evidence="9">
    <location>
        <position position="118"/>
    </location>
    <ligand>
        <name>Mg(2+)</name>
        <dbReference type="ChEBI" id="CHEBI:18420"/>
        <label>1</label>
    </ligand>
</feature>
<dbReference type="KEGG" id="pgv:SL003B_0992"/>
<feature type="domain" description="Fructose-1-6-bisphosphatase class I N-terminal" evidence="11">
    <location>
        <begin position="37"/>
        <end position="191"/>
    </location>
</feature>
<dbReference type="GO" id="GO:0006000">
    <property type="term" value="P:fructose metabolic process"/>
    <property type="evidence" value="ECO:0007669"/>
    <property type="project" value="TreeGrafter"/>
</dbReference>
<dbReference type="HOGENOM" id="CLU_039977_0_0_5"/>
<evidence type="ECO:0000259" key="11">
    <source>
        <dbReference type="Pfam" id="PF00316"/>
    </source>
</evidence>
<dbReference type="GO" id="GO:0005986">
    <property type="term" value="P:sucrose biosynthetic process"/>
    <property type="evidence" value="ECO:0007669"/>
    <property type="project" value="TreeGrafter"/>
</dbReference>
<keyword evidence="4 9" id="KW-0963">Cytoplasm</keyword>
<dbReference type="GO" id="GO:0006002">
    <property type="term" value="P:fructose 6-phosphate metabolic process"/>
    <property type="evidence" value="ECO:0007669"/>
    <property type="project" value="TreeGrafter"/>
</dbReference>
<dbReference type="EMBL" id="CP002568">
    <property type="protein sequence ID" value="ADZ69421.1"/>
    <property type="molecule type" value="Genomic_DNA"/>
</dbReference>
<comment type="catalytic activity">
    <reaction evidence="1 9">
        <text>beta-D-fructose 1,6-bisphosphate + H2O = beta-D-fructose 6-phosphate + phosphate</text>
        <dbReference type="Rhea" id="RHEA:11064"/>
        <dbReference type="ChEBI" id="CHEBI:15377"/>
        <dbReference type="ChEBI" id="CHEBI:32966"/>
        <dbReference type="ChEBI" id="CHEBI:43474"/>
        <dbReference type="ChEBI" id="CHEBI:57634"/>
        <dbReference type="EC" id="3.1.3.11"/>
    </reaction>
</comment>
<feature type="binding site" evidence="9">
    <location>
        <begin position="121"/>
        <end position="124"/>
    </location>
    <ligand>
        <name>substrate</name>
    </ligand>
</feature>
<dbReference type="InterPro" id="IPR044015">
    <property type="entry name" value="FBPase_C_dom"/>
</dbReference>
<dbReference type="NCBIfam" id="NF006779">
    <property type="entry name" value="PRK09293.1-3"/>
    <property type="match status" value="1"/>
</dbReference>
<evidence type="ECO:0000256" key="1">
    <source>
        <dbReference type="ARBA" id="ARBA00001273"/>
    </source>
</evidence>
<feature type="binding site" evidence="9">
    <location>
        <position position="121"/>
    </location>
    <ligand>
        <name>Mg(2+)</name>
        <dbReference type="ChEBI" id="CHEBI:18420"/>
        <label>2</label>
    </ligand>
</feature>
<dbReference type="eggNOG" id="COG0158">
    <property type="taxonomic scope" value="Bacteria"/>
</dbReference>
<comment type="subcellular location">
    <subcellularLocation>
        <location evidence="9">Cytoplasm</location>
    </subcellularLocation>
</comment>
<dbReference type="HAMAP" id="MF_01855">
    <property type="entry name" value="FBPase_class1"/>
    <property type="match status" value="1"/>
</dbReference>
<evidence type="ECO:0000256" key="8">
    <source>
        <dbReference type="ARBA" id="ARBA00023277"/>
    </source>
</evidence>
<dbReference type="InterPro" id="IPR028343">
    <property type="entry name" value="FBPtase"/>
</dbReference>
<dbReference type="InterPro" id="IPR020548">
    <property type="entry name" value="Fructose_bisphosphatase_AS"/>
</dbReference>
<dbReference type="GO" id="GO:0005829">
    <property type="term" value="C:cytosol"/>
    <property type="evidence" value="ECO:0007669"/>
    <property type="project" value="TreeGrafter"/>
</dbReference>
<feature type="binding site" evidence="9">
    <location>
        <position position="120"/>
    </location>
    <ligand>
        <name>Mg(2+)</name>
        <dbReference type="ChEBI" id="CHEBI:18420"/>
        <label>1</label>
    </ligand>
</feature>
<evidence type="ECO:0000313" key="13">
    <source>
        <dbReference type="EMBL" id="ADZ69421.1"/>
    </source>
</evidence>
<gene>
    <name evidence="9" type="primary">fbp</name>
    <name evidence="13" type="ordered locus">SL003B_0992</name>
</gene>
<dbReference type="PANTHER" id="PTHR11556:SF35">
    <property type="entry name" value="SEDOHEPTULOSE-1,7-BISPHOSPHATASE, CHLOROPLASTIC"/>
    <property type="match status" value="1"/>
</dbReference>
<evidence type="ECO:0000256" key="2">
    <source>
        <dbReference type="ARBA" id="ARBA00005215"/>
    </source>
</evidence>
<keyword evidence="8 9" id="KW-0119">Carbohydrate metabolism</keyword>
<dbReference type="CDD" id="cd00354">
    <property type="entry name" value="FBPase"/>
    <property type="match status" value="1"/>
</dbReference>
<comment type="cofactor">
    <cofactor evidence="9">
        <name>Mg(2+)</name>
        <dbReference type="ChEBI" id="CHEBI:18420"/>
    </cofactor>
    <text evidence="9">Binds 2 magnesium ions per subunit.</text>
</comment>
<dbReference type="NCBIfam" id="NF006780">
    <property type="entry name" value="PRK09293.1-4"/>
    <property type="match status" value="1"/>
</dbReference>
<dbReference type="PIRSF" id="PIRSF000904">
    <property type="entry name" value="FBPtase_SBPase"/>
    <property type="match status" value="1"/>
</dbReference>
<sequence>MSEPTCRPIAMGRTLELCLKPYLERTDAHASAARAVLALAEAAAAISGLVALGPLAGALGQATGGANADGDEQKQLDVQANDAVLAALTKTSTAYYASEEEDAILTLDPAGDLAVAVDPLDGSSNIDANVSIGTIFSILPAAPEGASASFFAPGRRQIAAGYVIYGPHTALVVSLGDGVELFVLDPADRSFKQARSGLAIPATTREYAINASNYRHWTAPVRLFIDDCIAGADGPRGRDFNMRWVASLVAETHRIFSRGGVFLYPGDRRPGYESGRLRLLYEAAPIAFLAEQAGGAASDGLQPILDKVPTTLHERTPLIFGSSEKVARLVSYHTDPAFERSQSPLFDQRGLFRA</sequence>
<comment type="caution">
    <text evidence="9">Lacks conserved residue(s) required for the propagation of feature annotation.</text>
</comment>
<feature type="binding site" evidence="9">
    <location>
        <position position="210"/>
    </location>
    <ligand>
        <name>substrate</name>
    </ligand>
</feature>
<feature type="domain" description="Fructose-1-6-bisphosphatase class 1 C-terminal" evidence="12">
    <location>
        <begin position="200"/>
        <end position="333"/>
    </location>
</feature>
<evidence type="ECO:0000256" key="4">
    <source>
        <dbReference type="ARBA" id="ARBA00022490"/>
    </source>
</evidence>
<reference evidence="13 14" key="1">
    <citation type="journal article" date="2011" name="J. Bacteriol.">
        <title>Complete genome sequence of Polymorphum gilvum SL003B-26A1T, a crude oil-degrading bacterium from oil-polluted saline soil.</title>
        <authorList>
            <person name="Li S.G."/>
            <person name="Tang Y.Q."/>
            <person name="Nie Y."/>
            <person name="Cai M."/>
            <person name="Wu X.L."/>
        </authorList>
    </citation>
    <scope>NUCLEOTIDE SEQUENCE [LARGE SCALE GENOMIC DNA]</scope>
    <source>
        <strain evidence="14">LMG 25793 / CGMCC 1.9160 / SL003B-26A1</strain>
    </source>
</reference>
<dbReference type="PATRIC" id="fig|991905.3.peg.1007"/>
<keyword evidence="5 9" id="KW-0479">Metal-binding</keyword>
<dbReference type="UniPathway" id="UPA00138"/>
<organism evidence="13 14">
    <name type="scientific">Polymorphum gilvum (strain LMG 25793 / CGMCC 1.9160 / SL003B-26A1)</name>
    <dbReference type="NCBI Taxonomy" id="991905"/>
    <lineage>
        <taxon>Bacteria</taxon>
        <taxon>Pseudomonadati</taxon>
        <taxon>Pseudomonadota</taxon>
        <taxon>Alphaproteobacteria</taxon>
        <taxon>Rhodobacterales</taxon>
        <taxon>Paracoccaceae</taxon>
        <taxon>Polymorphum</taxon>
    </lineage>
</organism>
<evidence type="ECO:0000256" key="6">
    <source>
        <dbReference type="ARBA" id="ARBA00022801"/>
    </source>
</evidence>
<dbReference type="InterPro" id="IPR033391">
    <property type="entry name" value="FBPase_N"/>
</dbReference>
<dbReference type="GO" id="GO:0000287">
    <property type="term" value="F:magnesium ion binding"/>
    <property type="evidence" value="ECO:0007669"/>
    <property type="project" value="UniProtKB-UniRule"/>
</dbReference>
<dbReference type="EC" id="3.1.3.11" evidence="9"/>
<dbReference type="InterPro" id="IPR000146">
    <property type="entry name" value="FBPase_class-1"/>
</dbReference>
<keyword evidence="6 9" id="KW-0378">Hydrolase</keyword>
<keyword evidence="14" id="KW-1185">Reference proteome</keyword>
<evidence type="ECO:0000256" key="5">
    <source>
        <dbReference type="ARBA" id="ARBA00022723"/>
    </source>
</evidence>
<dbReference type="PRINTS" id="PR00115">
    <property type="entry name" value="F16BPHPHTASE"/>
</dbReference>
<evidence type="ECO:0000259" key="12">
    <source>
        <dbReference type="Pfam" id="PF18913"/>
    </source>
</evidence>
<dbReference type="STRING" id="991905.SL003B_0992"/>
<evidence type="ECO:0000256" key="9">
    <source>
        <dbReference type="HAMAP-Rule" id="MF_01855"/>
    </source>
</evidence>
<comment type="similarity">
    <text evidence="3 9 10">Belongs to the FBPase class 1 family.</text>
</comment>
<comment type="subunit">
    <text evidence="9">Homotetramer.</text>
</comment>
<dbReference type="GO" id="GO:0030388">
    <property type="term" value="P:fructose 1,6-bisphosphate metabolic process"/>
    <property type="evidence" value="ECO:0007669"/>
    <property type="project" value="TreeGrafter"/>
</dbReference>
<dbReference type="Pfam" id="PF18913">
    <property type="entry name" value="FBPase_C"/>
    <property type="match status" value="1"/>
</dbReference>
<dbReference type="PIRSF" id="PIRSF500210">
    <property type="entry name" value="FBPtase"/>
    <property type="match status" value="1"/>
</dbReference>
<dbReference type="Proteomes" id="UP000008130">
    <property type="component" value="Chromosome"/>
</dbReference>
<dbReference type="GO" id="GO:0006094">
    <property type="term" value="P:gluconeogenesis"/>
    <property type="evidence" value="ECO:0007669"/>
    <property type="project" value="UniProtKB-UniRule"/>
</dbReference>
<evidence type="ECO:0000256" key="3">
    <source>
        <dbReference type="ARBA" id="ARBA00010941"/>
    </source>
</evidence>
<dbReference type="Pfam" id="PF00316">
    <property type="entry name" value="FBPase"/>
    <property type="match status" value="1"/>
</dbReference>
<evidence type="ECO:0000313" key="14">
    <source>
        <dbReference type="Proteomes" id="UP000008130"/>
    </source>
</evidence>
<proteinExistence type="inferred from homology"/>
<name>F2IXU0_POLGS</name>
<keyword evidence="7 9" id="KW-0460">Magnesium</keyword>
<dbReference type="PANTHER" id="PTHR11556">
    <property type="entry name" value="FRUCTOSE-1,6-BISPHOSPHATASE-RELATED"/>
    <property type="match status" value="1"/>
</dbReference>
<evidence type="ECO:0000256" key="10">
    <source>
        <dbReference type="RuleBase" id="RU000508"/>
    </source>
</evidence>
<protein>
    <recommendedName>
        <fullName evidence="9">Fructose-1,6-bisphosphatase class 1</fullName>
        <shortName evidence="9">FBPase class 1</shortName>
        <ecNumber evidence="9">3.1.3.11</ecNumber>
    </recommendedName>
    <alternativeName>
        <fullName evidence="9">D-fructose-1,6-bisphosphate 1-phosphohydrolase class 1</fullName>
    </alternativeName>
</protein>
<feature type="binding site" evidence="9">
    <location>
        <position position="282"/>
    </location>
    <ligand>
        <name>Mg(2+)</name>
        <dbReference type="ChEBI" id="CHEBI:18420"/>
        <label>2</label>
    </ligand>
</feature>
<dbReference type="AlphaFoldDB" id="F2IXU0"/>
<feature type="binding site" evidence="9">
    <location>
        <position position="118"/>
    </location>
    <ligand>
        <name>Mg(2+)</name>
        <dbReference type="ChEBI" id="CHEBI:18420"/>
        <label>2</label>
    </ligand>
</feature>
<feature type="binding site" evidence="9">
    <location>
        <position position="99"/>
    </location>
    <ligand>
        <name>Mg(2+)</name>
        <dbReference type="ChEBI" id="CHEBI:18420"/>
        <label>1</label>
    </ligand>
</feature>
<dbReference type="Gene3D" id="3.30.540.10">
    <property type="entry name" value="Fructose-1,6-Bisphosphatase, subunit A, domain 1"/>
    <property type="match status" value="1"/>
</dbReference>